<name>A0A942TDX8_9BACI</name>
<evidence type="ECO:0000256" key="1">
    <source>
        <dbReference type="SAM" id="Phobius"/>
    </source>
</evidence>
<feature type="transmembrane region" description="Helical" evidence="1">
    <location>
        <begin position="27"/>
        <end position="49"/>
    </location>
</feature>
<dbReference type="Proteomes" id="UP000681414">
    <property type="component" value="Unassembled WGS sequence"/>
</dbReference>
<dbReference type="AlphaFoldDB" id="A0A942TDX8"/>
<proteinExistence type="predicted"/>
<gene>
    <name evidence="2" type="ORF">KHA97_06275</name>
</gene>
<dbReference type="EMBL" id="JAGYPG010000001">
    <property type="protein sequence ID" value="MBS4194679.1"/>
    <property type="molecule type" value="Genomic_DNA"/>
</dbReference>
<accession>A0A942TDX8</accession>
<dbReference type="InterPro" id="IPR024490">
    <property type="entry name" value="DUF2759"/>
</dbReference>
<keyword evidence="1" id="KW-0812">Transmembrane</keyword>
<organism evidence="2 3">
    <name type="scientific">Lederbergia citri</name>
    <dbReference type="NCBI Taxonomy" id="2833580"/>
    <lineage>
        <taxon>Bacteria</taxon>
        <taxon>Bacillati</taxon>
        <taxon>Bacillota</taxon>
        <taxon>Bacilli</taxon>
        <taxon>Bacillales</taxon>
        <taxon>Bacillaceae</taxon>
        <taxon>Lederbergia</taxon>
    </lineage>
</organism>
<reference evidence="2 3" key="1">
    <citation type="submission" date="2021-05" db="EMBL/GenBank/DDBJ databases">
        <title>Novel Bacillus species.</title>
        <authorList>
            <person name="Liu G."/>
        </authorList>
    </citation>
    <scope>NUCLEOTIDE SEQUENCE [LARGE SCALE GENOMIC DNA]</scope>
    <source>
        <strain evidence="3">FJAT-49780</strain>
    </source>
</reference>
<dbReference type="Pfam" id="PF10958">
    <property type="entry name" value="DUF2759"/>
    <property type="match status" value="1"/>
</dbReference>
<sequence>MGTAIIFLLVAILAVFGTFSALKNKNILGILFGAGSIGVFGFFAIMTLIKLPASLPQ</sequence>
<keyword evidence="1" id="KW-0472">Membrane</keyword>
<keyword evidence="1" id="KW-1133">Transmembrane helix</keyword>
<keyword evidence="3" id="KW-1185">Reference proteome</keyword>
<comment type="caution">
    <text evidence="2">The sequence shown here is derived from an EMBL/GenBank/DDBJ whole genome shotgun (WGS) entry which is preliminary data.</text>
</comment>
<dbReference type="RefSeq" id="WP_213123843.1">
    <property type="nucleotide sequence ID" value="NZ_JAGYPG010000001.1"/>
</dbReference>
<evidence type="ECO:0000313" key="3">
    <source>
        <dbReference type="Proteomes" id="UP000681414"/>
    </source>
</evidence>
<evidence type="ECO:0000313" key="2">
    <source>
        <dbReference type="EMBL" id="MBS4194679.1"/>
    </source>
</evidence>
<protein>
    <submittedName>
        <fullName evidence="2">DUF2759 domain-containing protein</fullName>
    </submittedName>
</protein>